<protein>
    <recommendedName>
        <fullName evidence="3">RidA family protein</fullName>
    </recommendedName>
</protein>
<dbReference type="Gene3D" id="3.30.1330.40">
    <property type="entry name" value="RutC-like"/>
    <property type="match status" value="1"/>
</dbReference>
<evidence type="ECO:0008006" key="3">
    <source>
        <dbReference type="Google" id="ProtNLM"/>
    </source>
</evidence>
<reference evidence="2" key="1">
    <citation type="journal article" date="2019" name="Int. J. Syst. Evol. Microbiol.">
        <title>The Global Catalogue of Microorganisms (GCM) 10K type strain sequencing project: providing services to taxonomists for standard genome sequencing and annotation.</title>
        <authorList>
            <consortium name="The Broad Institute Genomics Platform"/>
            <consortium name="The Broad Institute Genome Sequencing Center for Infectious Disease"/>
            <person name="Wu L."/>
            <person name="Ma J."/>
        </authorList>
    </citation>
    <scope>NUCLEOTIDE SEQUENCE [LARGE SCALE GENOMIC DNA]</scope>
    <source>
        <strain evidence="2">CGMCC 4.7275</strain>
    </source>
</reference>
<gene>
    <name evidence="1" type="ORF">GCM10011583_62430</name>
</gene>
<proteinExistence type="predicted"/>
<dbReference type="PANTHER" id="PTHR43857:SF1">
    <property type="entry name" value="YJGH FAMILY PROTEIN"/>
    <property type="match status" value="1"/>
</dbReference>
<dbReference type="EMBL" id="BMMV01000026">
    <property type="protein sequence ID" value="GGK21936.1"/>
    <property type="molecule type" value="Genomic_DNA"/>
</dbReference>
<dbReference type="Proteomes" id="UP000660265">
    <property type="component" value="Unassembled WGS sequence"/>
</dbReference>
<name>A0ABQ2ERV3_9ACTN</name>
<dbReference type="PANTHER" id="PTHR43857">
    <property type="entry name" value="BLR7761 PROTEIN"/>
    <property type="match status" value="1"/>
</dbReference>
<dbReference type="InterPro" id="IPR035959">
    <property type="entry name" value="RutC-like_sf"/>
</dbReference>
<accession>A0ABQ2ERV3</accession>
<dbReference type="CDD" id="cd00448">
    <property type="entry name" value="YjgF_YER057c_UK114_family"/>
    <property type="match status" value="1"/>
</dbReference>
<keyword evidence="2" id="KW-1185">Reference proteome</keyword>
<evidence type="ECO:0000313" key="2">
    <source>
        <dbReference type="Proteomes" id="UP000660265"/>
    </source>
</evidence>
<evidence type="ECO:0000313" key="1">
    <source>
        <dbReference type="EMBL" id="GGK21936.1"/>
    </source>
</evidence>
<dbReference type="RefSeq" id="WP_189110925.1">
    <property type="nucleotide sequence ID" value="NZ_BMMV01000026.1"/>
</dbReference>
<organism evidence="1 2">
    <name type="scientific">Streptomyces camponoticapitis</name>
    <dbReference type="NCBI Taxonomy" id="1616125"/>
    <lineage>
        <taxon>Bacteria</taxon>
        <taxon>Bacillati</taxon>
        <taxon>Actinomycetota</taxon>
        <taxon>Actinomycetes</taxon>
        <taxon>Kitasatosporales</taxon>
        <taxon>Streptomycetaceae</taxon>
        <taxon>Streptomyces</taxon>
    </lineage>
</organism>
<dbReference type="InterPro" id="IPR006175">
    <property type="entry name" value="YjgF/YER057c/UK114"/>
</dbReference>
<comment type="caution">
    <text evidence="1">The sequence shown here is derived from an EMBL/GenBank/DDBJ whole genome shotgun (WGS) entry which is preliminary data.</text>
</comment>
<dbReference type="SUPFAM" id="SSF55298">
    <property type="entry name" value="YjgF-like"/>
    <property type="match status" value="1"/>
</dbReference>
<sequence length="146" mass="15750">MPRTTLQPPELFNSRPWGFSQVSISPPGRIVNIAGQVAWDSNHEVTAVGREAQLRQALRHVFVALEAVGGTPDDIQILRLYLPGFESGPEADLVGRVLVDTFGSENPPPSSWIGVQALAQPEYLVEVEAMAVVPDSNVPVDGGVKR</sequence>
<dbReference type="Pfam" id="PF01042">
    <property type="entry name" value="Ribonuc_L-PSP"/>
    <property type="match status" value="1"/>
</dbReference>